<dbReference type="SUPFAM" id="SSF46689">
    <property type="entry name" value="Homeodomain-like"/>
    <property type="match status" value="1"/>
</dbReference>
<dbReference type="InterPro" id="IPR009057">
    <property type="entry name" value="Homeodomain-like_sf"/>
</dbReference>
<dbReference type="InterPro" id="IPR050109">
    <property type="entry name" value="HTH-type_TetR-like_transc_reg"/>
</dbReference>
<dbReference type="Pfam" id="PF00440">
    <property type="entry name" value="TetR_N"/>
    <property type="match status" value="1"/>
</dbReference>
<evidence type="ECO:0000256" key="3">
    <source>
        <dbReference type="SAM" id="MobiDB-lite"/>
    </source>
</evidence>
<organism evidence="5 6">
    <name type="scientific">Amycolatopsis nalaikhensis</name>
    <dbReference type="NCBI Taxonomy" id="715472"/>
    <lineage>
        <taxon>Bacteria</taxon>
        <taxon>Bacillati</taxon>
        <taxon>Actinomycetota</taxon>
        <taxon>Actinomycetes</taxon>
        <taxon>Pseudonocardiales</taxon>
        <taxon>Pseudonocardiaceae</taxon>
        <taxon>Amycolatopsis</taxon>
    </lineage>
</organism>
<proteinExistence type="predicted"/>
<keyword evidence="6" id="KW-1185">Reference proteome</keyword>
<dbReference type="RefSeq" id="WP_285452755.1">
    <property type="nucleotide sequence ID" value="NZ_CP127173.1"/>
</dbReference>
<gene>
    <name evidence="5" type="ORF">QP939_43935</name>
</gene>
<feature type="compositionally biased region" description="Basic and acidic residues" evidence="3">
    <location>
        <begin position="8"/>
        <end position="21"/>
    </location>
</feature>
<evidence type="ECO:0000313" key="5">
    <source>
        <dbReference type="EMBL" id="WIV55694.1"/>
    </source>
</evidence>
<evidence type="ECO:0000256" key="2">
    <source>
        <dbReference type="PROSITE-ProRule" id="PRU00335"/>
    </source>
</evidence>
<dbReference type="Proteomes" id="UP001227101">
    <property type="component" value="Chromosome"/>
</dbReference>
<feature type="DNA-binding region" description="H-T-H motif" evidence="2">
    <location>
        <begin position="44"/>
        <end position="63"/>
    </location>
</feature>
<dbReference type="SUPFAM" id="SSF48498">
    <property type="entry name" value="Tetracyclin repressor-like, C-terminal domain"/>
    <property type="match status" value="1"/>
</dbReference>
<protein>
    <submittedName>
        <fullName evidence="5">TetR/AcrR family transcriptional regulator</fullName>
    </submittedName>
</protein>
<evidence type="ECO:0000259" key="4">
    <source>
        <dbReference type="PROSITE" id="PS50977"/>
    </source>
</evidence>
<dbReference type="EMBL" id="CP127173">
    <property type="protein sequence ID" value="WIV55694.1"/>
    <property type="molecule type" value="Genomic_DNA"/>
</dbReference>
<dbReference type="InterPro" id="IPR036271">
    <property type="entry name" value="Tet_transcr_reg_TetR-rel_C_sf"/>
</dbReference>
<reference evidence="5 6" key="1">
    <citation type="submission" date="2023-06" db="EMBL/GenBank/DDBJ databases">
        <authorList>
            <person name="Oyuntsetseg B."/>
            <person name="Kim S.B."/>
        </authorList>
    </citation>
    <scope>NUCLEOTIDE SEQUENCE [LARGE SCALE GENOMIC DNA]</scope>
    <source>
        <strain evidence="5 6">2-2</strain>
    </source>
</reference>
<keyword evidence="1 2" id="KW-0238">DNA-binding</keyword>
<evidence type="ECO:0000313" key="6">
    <source>
        <dbReference type="Proteomes" id="UP001227101"/>
    </source>
</evidence>
<dbReference type="PANTHER" id="PTHR30055:SF226">
    <property type="entry name" value="HTH-TYPE TRANSCRIPTIONAL REGULATOR PKSA"/>
    <property type="match status" value="1"/>
</dbReference>
<dbReference type="Gene3D" id="1.10.357.10">
    <property type="entry name" value="Tetracycline Repressor, domain 2"/>
    <property type="match status" value="1"/>
</dbReference>
<dbReference type="PANTHER" id="PTHR30055">
    <property type="entry name" value="HTH-TYPE TRANSCRIPTIONAL REGULATOR RUTR"/>
    <property type="match status" value="1"/>
</dbReference>
<dbReference type="InterPro" id="IPR001647">
    <property type="entry name" value="HTH_TetR"/>
</dbReference>
<feature type="domain" description="HTH tetR-type" evidence="4">
    <location>
        <begin position="22"/>
        <end position="81"/>
    </location>
</feature>
<accession>A0ABY8XJ83</accession>
<feature type="region of interest" description="Disordered" evidence="3">
    <location>
        <begin position="1"/>
        <end position="21"/>
    </location>
</feature>
<evidence type="ECO:0000256" key="1">
    <source>
        <dbReference type="ARBA" id="ARBA00023125"/>
    </source>
</evidence>
<dbReference type="PROSITE" id="PS50977">
    <property type="entry name" value="HTH_TETR_2"/>
    <property type="match status" value="1"/>
</dbReference>
<sequence length="236" mass="25736">MTSTDTPRPPDGRAARWAGQRDRRRREFVEAGLRAIARHGPEVSTEQIADEAGVARTRLYRHFDGAADLQHAIAARIAELVTTEFTPLWNPSGTPMDLIRTAIGAHTRWLAEHGPLYRYLTKHAMAGPDGSPDVFADGKTAIARQLTVVFEHYLGLFGMDTRVCEAVAFGLVGLVESSTSRWLENPRGVGRAELAALLARWVWGIVDDTLRAGGVELDPDAPLVAADLTPHSPGRS</sequence>
<name>A0ABY8XJ83_9PSEU</name>